<dbReference type="AlphaFoldDB" id="A0A1E1LDB8"/>
<name>A0A1E1LDB8_9HELO</name>
<organism evidence="1 2">
    <name type="scientific">Rhynchosporium graminicola</name>
    <dbReference type="NCBI Taxonomy" id="2792576"/>
    <lineage>
        <taxon>Eukaryota</taxon>
        <taxon>Fungi</taxon>
        <taxon>Dikarya</taxon>
        <taxon>Ascomycota</taxon>
        <taxon>Pezizomycotina</taxon>
        <taxon>Leotiomycetes</taxon>
        <taxon>Helotiales</taxon>
        <taxon>Ploettnerulaceae</taxon>
        <taxon>Rhynchosporium</taxon>
    </lineage>
</organism>
<sequence length="178" mass="20563">MKLCRSSPLSALTTVAARRTSKFRDHKKKSAKIIAFANLKFIFETSWDKQLLASLHYCRVSRDFGTEIAVLESLIAGLGVWKTADRHRKYLTIFSLTRNAEKERTEQHMESLSGEYCKEDVIRPRNILADKSWIGFDLDDTLHEFRRSSGIAIDSGLQKISDYHHINRCVERKYAIIL</sequence>
<comment type="caution">
    <text evidence="1">The sequence shown here is derived from an EMBL/GenBank/DDBJ whole genome shotgun (WGS) entry which is preliminary data.</text>
</comment>
<proteinExistence type="predicted"/>
<keyword evidence="2" id="KW-1185">Reference proteome</keyword>
<accession>A0A1E1LDB8</accession>
<dbReference type="Proteomes" id="UP000178129">
    <property type="component" value="Unassembled WGS sequence"/>
</dbReference>
<protein>
    <submittedName>
        <fullName evidence="1">Uncharacterized protein</fullName>
    </submittedName>
</protein>
<evidence type="ECO:0000313" key="1">
    <source>
        <dbReference type="EMBL" id="CZT08530.1"/>
    </source>
</evidence>
<dbReference type="EMBL" id="FJUW01000046">
    <property type="protein sequence ID" value="CZT08530.1"/>
    <property type="molecule type" value="Genomic_DNA"/>
</dbReference>
<reference evidence="2" key="1">
    <citation type="submission" date="2016-03" db="EMBL/GenBank/DDBJ databases">
        <authorList>
            <person name="Ploux O."/>
        </authorList>
    </citation>
    <scope>NUCLEOTIDE SEQUENCE [LARGE SCALE GENOMIC DNA]</scope>
    <source>
        <strain evidence="2">UK7</strain>
    </source>
</reference>
<evidence type="ECO:0000313" key="2">
    <source>
        <dbReference type="Proteomes" id="UP000178129"/>
    </source>
</evidence>
<dbReference type="InParanoid" id="A0A1E1LDB8"/>
<gene>
    <name evidence="1" type="ORF">RCO7_08161</name>
</gene>